<dbReference type="Gene3D" id="3.40.640.10">
    <property type="entry name" value="Type I PLP-dependent aspartate aminotransferase-like (Major domain)"/>
    <property type="match status" value="1"/>
</dbReference>
<keyword evidence="6" id="KW-1185">Reference proteome</keyword>
<evidence type="ECO:0000256" key="1">
    <source>
        <dbReference type="ARBA" id="ARBA00001933"/>
    </source>
</evidence>
<dbReference type="GO" id="GO:0005737">
    <property type="term" value="C:cytoplasm"/>
    <property type="evidence" value="ECO:0007669"/>
    <property type="project" value="TreeGrafter"/>
</dbReference>
<comment type="cofactor">
    <cofactor evidence="1 4">
        <name>pyridoxal 5'-phosphate</name>
        <dbReference type="ChEBI" id="CHEBI:597326"/>
    </cofactor>
</comment>
<dbReference type="GO" id="GO:0019346">
    <property type="term" value="P:transsulfuration"/>
    <property type="evidence" value="ECO:0007669"/>
    <property type="project" value="InterPro"/>
</dbReference>
<comment type="similarity">
    <text evidence="4">Belongs to the trans-sulfuration enzymes family.</text>
</comment>
<dbReference type="GO" id="GO:0030170">
    <property type="term" value="F:pyridoxal phosphate binding"/>
    <property type="evidence" value="ECO:0007669"/>
    <property type="project" value="InterPro"/>
</dbReference>
<evidence type="ECO:0000313" key="6">
    <source>
        <dbReference type="Proteomes" id="UP000298327"/>
    </source>
</evidence>
<evidence type="ECO:0000256" key="3">
    <source>
        <dbReference type="PIRSR" id="PIRSR001434-2"/>
    </source>
</evidence>
<evidence type="ECO:0008006" key="7">
    <source>
        <dbReference type="Google" id="ProtNLM"/>
    </source>
</evidence>
<proteinExistence type="inferred from homology"/>
<feature type="modified residue" description="N6-(pyridoxal phosphate)lysine" evidence="3">
    <location>
        <position position="203"/>
    </location>
</feature>
<organism evidence="5 6">
    <name type="scientific">Dentipellis fragilis</name>
    <dbReference type="NCBI Taxonomy" id="205917"/>
    <lineage>
        <taxon>Eukaryota</taxon>
        <taxon>Fungi</taxon>
        <taxon>Dikarya</taxon>
        <taxon>Basidiomycota</taxon>
        <taxon>Agaricomycotina</taxon>
        <taxon>Agaricomycetes</taxon>
        <taxon>Russulales</taxon>
        <taxon>Hericiaceae</taxon>
        <taxon>Dentipellis</taxon>
    </lineage>
</organism>
<dbReference type="PANTHER" id="PTHR11808:SF35">
    <property type="entry name" value="CYSTATHIONINE GAMMA-SYNTHASE (AFU_ORTHOLOGUE AFUA_7G01590)"/>
    <property type="match status" value="1"/>
</dbReference>
<sequence length="439" mass="48429">MAPKDEKPSALSGTDLVHADDEFHGPEVVPSISVTTTFRQPRIPDVDIRDFPPEAFRTPKSHIYSRFTQNVSTRVERVLSAVNGGYALTYSSGLASAFAAITFLQPKRIAITGGYHGVHLVIEIYKKGRDLEVIGIDDEYKPGDICWLETPLNPTGEARDIQYYADKIHAVGGRLVIDSTFAPPPLQYPLKWGADIVMHSGTKYFGGHSDLLCGVLITKSIEEWNDLFMQRVGQGNMMGSFEAWLLLRSLRTLHLRVPRQSKTATALAAWLNKLSAIPKGQTWDGVPGGIIEKVYHSSLQGKDSRGFLPEQQLEGGHSPTFALTLTQEKYAAALPHELKFFIPATSLGGVESLIEQRSRSDPGADPRLIRISVGVEEFTDLKDDLRTAFKRLAKARAGSFSLLSIANALDIRERPSSEAHPPVRRCQAYVLRQDAVASI</sequence>
<dbReference type="STRING" id="205917.A0A4Y9ZDA7"/>
<dbReference type="InterPro" id="IPR015422">
    <property type="entry name" value="PyrdxlP-dep_Trfase_small"/>
</dbReference>
<dbReference type="InterPro" id="IPR054542">
    <property type="entry name" value="Cys_met_metab_PP"/>
</dbReference>
<dbReference type="InterPro" id="IPR015424">
    <property type="entry name" value="PyrdxlP-dep_Trfase"/>
</dbReference>
<dbReference type="GO" id="GO:0016846">
    <property type="term" value="F:carbon-sulfur lyase activity"/>
    <property type="evidence" value="ECO:0007669"/>
    <property type="project" value="TreeGrafter"/>
</dbReference>
<name>A0A4Y9ZDA7_9AGAM</name>
<dbReference type="SUPFAM" id="SSF53383">
    <property type="entry name" value="PLP-dependent transferases"/>
    <property type="match status" value="1"/>
</dbReference>
<keyword evidence="2 3" id="KW-0663">Pyridoxal phosphate</keyword>
<dbReference type="InterPro" id="IPR015421">
    <property type="entry name" value="PyrdxlP-dep_Trfase_major"/>
</dbReference>
<dbReference type="OrthoDB" id="3512640at2759"/>
<dbReference type="PROSITE" id="PS00868">
    <property type="entry name" value="CYS_MET_METAB_PP"/>
    <property type="match status" value="1"/>
</dbReference>
<evidence type="ECO:0000256" key="4">
    <source>
        <dbReference type="RuleBase" id="RU362118"/>
    </source>
</evidence>
<dbReference type="PIRSF" id="PIRSF001434">
    <property type="entry name" value="CGS"/>
    <property type="match status" value="1"/>
</dbReference>
<protein>
    <recommendedName>
        <fullName evidence="7">Cystathionine gamma-synthase</fullName>
    </recommendedName>
</protein>
<accession>A0A4Y9ZDA7</accession>
<gene>
    <name evidence="5" type="ORF">EVG20_g256</name>
</gene>
<reference evidence="5 6" key="1">
    <citation type="submission" date="2019-02" db="EMBL/GenBank/DDBJ databases">
        <title>Genome sequencing of the rare red list fungi Dentipellis fragilis.</title>
        <authorList>
            <person name="Buettner E."/>
            <person name="Kellner H."/>
        </authorList>
    </citation>
    <scope>NUCLEOTIDE SEQUENCE [LARGE SCALE GENOMIC DNA]</scope>
    <source>
        <strain evidence="5 6">DSM 105465</strain>
    </source>
</reference>
<dbReference type="AlphaFoldDB" id="A0A4Y9ZDA7"/>
<dbReference type="Proteomes" id="UP000298327">
    <property type="component" value="Unassembled WGS sequence"/>
</dbReference>
<dbReference type="Gene3D" id="3.90.1150.10">
    <property type="entry name" value="Aspartate Aminotransferase, domain 1"/>
    <property type="match status" value="1"/>
</dbReference>
<evidence type="ECO:0000256" key="2">
    <source>
        <dbReference type="ARBA" id="ARBA00022898"/>
    </source>
</evidence>
<dbReference type="InterPro" id="IPR000277">
    <property type="entry name" value="Cys/Met-Metab_PyrdxlP-dep_enz"/>
</dbReference>
<comment type="caution">
    <text evidence="5">The sequence shown here is derived from an EMBL/GenBank/DDBJ whole genome shotgun (WGS) entry which is preliminary data.</text>
</comment>
<evidence type="ECO:0000313" key="5">
    <source>
        <dbReference type="EMBL" id="TFY72755.1"/>
    </source>
</evidence>
<dbReference type="PANTHER" id="PTHR11808">
    <property type="entry name" value="TRANS-SULFURATION ENZYME FAMILY MEMBER"/>
    <property type="match status" value="1"/>
</dbReference>
<dbReference type="EMBL" id="SEOQ01000006">
    <property type="protein sequence ID" value="TFY72755.1"/>
    <property type="molecule type" value="Genomic_DNA"/>
</dbReference>
<dbReference type="Pfam" id="PF01053">
    <property type="entry name" value="Cys_Met_Meta_PP"/>
    <property type="match status" value="1"/>
</dbReference>